<evidence type="ECO:0000313" key="2">
    <source>
        <dbReference type="EMBL" id="QTD44300.1"/>
    </source>
</evidence>
<keyword evidence="2" id="KW-0648">Protein biosynthesis</keyword>
<dbReference type="Proteomes" id="UP000663903">
    <property type="component" value="Chromosome"/>
</dbReference>
<keyword evidence="3" id="KW-1185">Reference proteome</keyword>
<proteinExistence type="predicted"/>
<feature type="domain" description="Replication initiation protein-like C-terminal" evidence="1">
    <location>
        <begin position="180"/>
        <end position="352"/>
    </location>
</feature>
<gene>
    <name evidence="2" type="ORF">J1M35_14425</name>
</gene>
<protein>
    <submittedName>
        <fullName evidence="2">Replication initiation factor domain-containing protein</fullName>
    </submittedName>
</protein>
<dbReference type="EMBL" id="CP071796">
    <property type="protein sequence ID" value="QTD44300.1"/>
    <property type="molecule type" value="Genomic_DNA"/>
</dbReference>
<dbReference type="Pfam" id="PF02486">
    <property type="entry name" value="Rep_trans"/>
    <property type="match status" value="1"/>
</dbReference>
<sequence>MTRPARSALVVDGETVRVRLVAEREASSQFVHVDWLRFTLCLRDAPFDLDVLFPPTQIGTYWEVRDARMARQLAAIQLEENYSAAGQALTLAREVVDVLGEGFEVGGEPLKGHDFYAKRWPIEWNGNECGWVGYGASSTSPRQQKQAKTIHCNLYGMACTFARHGWRTALADKLDQWQATVTRCDLALDFFDGFNGGLDAVVDDFKSGGWDVNGQRPKVNQVGDWINGKGRSFYAGSKEAGKQTNVYEKGHQLYGVDSGSPWIRFELRYGNKLRELDTDMLRRPDDFFAGASEAHARALQSMSKRAIHPEPIQTKKRLELTTVDAEVTRNVRWLERVAAPSMALAFKYLGQDEFLSLVEHRALPRRLSKYAGYLADAVRNAGEAILGRGIGASPHLAYS</sequence>
<accession>A0A975CDB2</accession>
<evidence type="ECO:0000313" key="3">
    <source>
        <dbReference type="Proteomes" id="UP000663903"/>
    </source>
</evidence>
<dbReference type="RefSeq" id="WP_208007865.1">
    <property type="nucleotide sequence ID" value="NZ_CP071796.1"/>
</dbReference>
<reference evidence="2" key="1">
    <citation type="submission" date="2021-03" db="EMBL/GenBank/DDBJ databases">
        <title>Ottowia sp. 27C isolated from the cloaca of a Giant Asian pond turtle (Heosemys grandis).</title>
        <authorList>
            <person name="Spergser J."/>
            <person name="Busse H.-J."/>
        </authorList>
    </citation>
    <scope>NUCLEOTIDE SEQUENCE</scope>
    <source>
        <strain evidence="2">27C</strain>
    </source>
</reference>
<dbReference type="KEGG" id="otd:J1M35_14425"/>
<dbReference type="GO" id="GO:0003743">
    <property type="term" value="F:translation initiation factor activity"/>
    <property type="evidence" value="ECO:0007669"/>
    <property type="project" value="UniProtKB-KW"/>
</dbReference>
<name>A0A975CDB2_9BURK</name>
<keyword evidence="2" id="KW-0396">Initiation factor</keyword>
<dbReference type="InterPro" id="IPR003491">
    <property type="entry name" value="REP-like_C"/>
</dbReference>
<dbReference type="AlphaFoldDB" id="A0A975CDB2"/>
<organism evidence="2 3">
    <name type="scientific">Ottowia testudinis</name>
    <dbReference type="NCBI Taxonomy" id="2816950"/>
    <lineage>
        <taxon>Bacteria</taxon>
        <taxon>Pseudomonadati</taxon>
        <taxon>Pseudomonadota</taxon>
        <taxon>Betaproteobacteria</taxon>
        <taxon>Burkholderiales</taxon>
        <taxon>Comamonadaceae</taxon>
        <taxon>Ottowia</taxon>
    </lineage>
</organism>
<evidence type="ECO:0000259" key="1">
    <source>
        <dbReference type="Pfam" id="PF02486"/>
    </source>
</evidence>